<dbReference type="KEGG" id="rhy:RD110_07880"/>
<dbReference type="STRING" id="1842727.RD110_07880"/>
<dbReference type="AlphaFoldDB" id="A0A1P8JTQ0"/>
<organism evidence="1 2">
    <name type="scientific">Rhodoferax koreensis</name>
    <dbReference type="NCBI Taxonomy" id="1842727"/>
    <lineage>
        <taxon>Bacteria</taxon>
        <taxon>Pseudomonadati</taxon>
        <taxon>Pseudomonadota</taxon>
        <taxon>Betaproteobacteria</taxon>
        <taxon>Burkholderiales</taxon>
        <taxon>Comamonadaceae</taxon>
        <taxon>Rhodoferax</taxon>
    </lineage>
</organism>
<name>A0A1P8JTQ0_9BURK</name>
<dbReference type="OrthoDB" id="9807469at2"/>
<protein>
    <submittedName>
        <fullName evidence="1">Uncharacterized protein</fullName>
    </submittedName>
</protein>
<evidence type="ECO:0000313" key="2">
    <source>
        <dbReference type="Proteomes" id="UP000186609"/>
    </source>
</evidence>
<sequence>MSTTEALSANEIERYWGHFSLSMDSAYEIIDRATKAAAEQTHCRRTLEIARDWLGATTNTLSEDRASEATVAEARGDLASIIALLFGGIKLADGPDAATVQALLVKANDQLTILLGELDTVEAKGYLAKPAREERDPAQAEKPKEFLSGRTEDDVQQALTEIVTVCESGCSYIDKAAQAGEVDLAVVRSMLKQVGSLADDLGMTHYGVGSPVDWVIQFAPEKAGAE</sequence>
<accession>A0A1P8JTQ0</accession>
<dbReference type="EMBL" id="CP019236">
    <property type="protein sequence ID" value="APW37122.1"/>
    <property type="molecule type" value="Genomic_DNA"/>
</dbReference>
<reference evidence="1 2" key="1">
    <citation type="submission" date="2017-01" db="EMBL/GenBank/DDBJ databases">
        <authorList>
            <person name="Mah S.A."/>
            <person name="Swanson W.J."/>
            <person name="Moy G.W."/>
            <person name="Vacquier V.D."/>
        </authorList>
    </citation>
    <scope>NUCLEOTIDE SEQUENCE [LARGE SCALE GENOMIC DNA]</scope>
    <source>
        <strain evidence="1 2">DCY110</strain>
    </source>
</reference>
<proteinExistence type="predicted"/>
<dbReference type="RefSeq" id="WP_076198288.1">
    <property type="nucleotide sequence ID" value="NZ_CP019236.1"/>
</dbReference>
<evidence type="ECO:0000313" key="1">
    <source>
        <dbReference type="EMBL" id="APW37122.1"/>
    </source>
</evidence>
<gene>
    <name evidence="1" type="ORF">RD110_07880</name>
</gene>
<keyword evidence="2" id="KW-1185">Reference proteome</keyword>
<dbReference type="Proteomes" id="UP000186609">
    <property type="component" value="Chromosome"/>
</dbReference>